<dbReference type="GO" id="GO:0004222">
    <property type="term" value="F:metalloendopeptidase activity"/>
    <property type="evidence" value="ECO:0007669"/>
    <property type="project" value="InterPro"/>
</dbReference>
<evidence type="ECO:0000256" key="9">
    <source>
        <dbReference type="ARBA" id="ARBA00023049"/>
    </source>
</evidence>
<keyword evidence="6 15" id="KW-0479">Metal-binding</keyword>
<gene>
    <name evidence="18" type="ORF">N790_04270</name>
</gene>
<dbReference type="InterPro" id="IPR034005">
    <property type="entry name" value="M3A_DCP"/>
</dbReference>
<keyword evidence="5 15" id="KW-0645">Protease</keyword>
<comment type="subcellular location">
    <subcellularLocation>
        <location evidence="1">Cytoplasm</location>
    </subcellularLocation>
</comment>
<comment type="caution">
    <text evidence="18">The sequence shown here is derived from an EMBL/GenBank/DDBJ whole genome shotgun (WGS) entry which is preliminary data.</text>
</comment>
<feature type="domain" description="Peptidase M3A/M3B catalytic" evidence="17">
    <location>
        <begin position="271"/>
        <end position="714"/>
    </location>
</feature>
<keyword evidence="7 15" id="KW-0378">Hydrolase</keyword>
<evidence type="ECO:0000313" key="18">
    <source>
        <dbReference type="EMBL" id="KFN51645.1"/>
    </source>
</evidence>
<dbReference type="CDD" id="cd06456">
    <property type="entry name" value="M3A_DCP"/>
    <property type="match status" value="1"/>
</dbReference>
<feature type="chain" id="PRO_5001871852" description="Dipeptidyl carboxypeptidase" evidence="16">
    <location>
        <begin position="26"/>
        <end position="725"/>
    </location>
</feature>
<evidence type="ECO:0000313" key="19">
    <source>
        <dbReference type="Proteomes" id="UP000029392"/>
    </source>
</evidence>
<sequence length="725" mass="79312">MNSSKPLALAAAIALGLSLSACQQAESPQAPAAEEAGAAAPAADNPFFVVSELPYQMPAFDKIKDEHYAPALERGMSEQRAEIDAIANNAEAPSFENTIVAMEKTGALLNRTAAVFGNLAGAHTNETIQKVQAEFAPKFAAHQDAILLDGKLFARIKSLHDQRDSLGLDPESKRLLERYYIDFVRAGANLSDADKETLKGMNAELASLATTFSQNVLKEVNASGVLVDDVAKLDGLPAEAITAAAEAAKAAGKEGQYLIALQNTSGQPPLTNLTNRELRQQIMAASLVRGARGNEFDNREIVARVAKLRAERAALLGYDNHADYILEDETAGSVEAVNKLMSDLAPAAVANARREAAEMQAIIDAENGGFQLEAADWAFYAEKVRQQKYAFDESQLRPYFEIDNVLVNGVFHAANQLYGLEFKERTDLPTYHPDVRVWEVFEADGTPLGLFLGDFYARPSKRGGAWMNAYVPQNGLTGSKPVVANHLNIPKPSEGQPTLLTFDEVTTMFHEFGHALHGLFSNVKYPQFSGTSVPRDFVEYPSQVNEMWATYPSVLANYAKHYQTGEAIPQDLLDKVMAAEQYGQGHATTEYLAAAMLDQKWHQLTADQVPADTLAFEAEALKAVGLDYAPVPPRYRSTYFSHIMGGYSAGYYAYLWSEVLDAESVEWFKENGGLKRENGDHFRQTLLSRGGSVDAMQLFRDFRGRDPEVGPLLVRRGLDEPVGGK</sequence>
<dbReference type="RefSeq" id="WP_043800867.1">
    <property type="nucleotide sequence ID" value="NZ_AVCH01000053.1"/>
</dbReference>
<reference evidence="18 19" key="1">
    <citation type="submission" date="2013-09" db="EMBL/GenBank/DDBJ databases">
        <title>Genome sequencing of Arenimonas malthae.</title>
        <authorList>
            <person name="Chen F."/>
            <person name="Wang G."/>
        </authorList>
    </citation>
    <scope>NUCLEOTIDE SEQUENCE [LARGE SCALE GENOMIC DNA]</scope>
    <source>
        <strain evidence="18 19">CC-JY-1</strain>
    </source>
</reference>
<dbReference type="PROSITE" id="PS51257">
    <property type="entry name" value="PROKAR_LIPOPROTEIN"/>
    <property type="match status" value="1"/>
</dbReference>
<dbReference type="AlphaFoldDB" id="A0A091C4R7"/>
<dbReference type="Gene3D" id="1.10.1370.40">
    <property type="match status" value="1"/>
</dbReference>
<dbReference type="GO" id="GO:0008241">
    <property type="term" value="F:peptidyl-dipeptidase activity"/>
    <property type="evidence" value="ECO:0007669"/>
    <property type="project" value="UniProtKB-EC"/>
</dbReference>
<keyword evidence="4" id="KW-0121">Carboxypeptidase</keyword>
<dbReference type="Pfam" id="PF01432">
    <property type="entry name" value="Peptidase_M3"/>
    <property type="match status" value="1"/>
</dbReference>
<dbReference type="SUPFAM" id="SSF55486">
    <property type="entry name" value="Metalloproteases ('zincins'), catalytic domain"/>
    <property type="match status" value="1"/>
</dbReference>
<dbReference type="EC" id="3.4.15.5" evidence="12"/>
<evidence type="ECO:0000256" key="6">
    <source>
        <dbReference type="ARBA" id="ARBA00022723"/>
    </source>
</evidence>
<evidence type="ECO:0000256" key="10">
    <source>
        <dbReference type="ARBA" id="ARBA00052506"/>
    </source>
</evidence>
<dbReference type="EMBL" id="AVCH01000053">
    <property type="protein sequence ID" value="KFN51645.1"/>
    <property type="molecule type" value="Genomic_DNA"/>
</dbReference>
<name>A0A091C4R7_9GAMM</name>
<dbReference type="Gene3D" id="1.10.1370.10">
    <property type="entry name" value="Neurolysin, domain 3"/>
    <property type="match status" value="1"/>
</dbReference>
<dbReference type="InterPro" id="IPR024077">
    <property type="entry name" value="Neurolysin/TOP_dom2"/>
</dbReference>
<evidence type="ECO:0000256" key="7">
    <source>
        <dbReference type="ARBA" id="ARBA00022801"/>
    </source>
</evidence>
<dbReference type="GO" id="GO:0005829">
    <property type="term" value="C:cytosol"/>
    <property type="evidence" value="ECO:0007669"/>
    <property type="project" value="TreeGrafter"/>
</dbReference>
<comment type="similarity">
    <text evidence="2 15">Belongs to the peptidase M3 family.</text>
</comment>
<evidence type="ECO:0000256" key="11">
    <source>
        <dbReference type="ARBA" id="ARBA00054529"/>
    </source>
</evidence>
<evidence type="ECO:0000256" key="14">
    <source>
        <dbReference type="ARBA" id="ARBA00075608"/>
    </source>
</evidence>
<dbReference type="FunFam" id="3.40.390.10:FF:000009">
    <property type="entry name" value="Oligopeptidase A"/>
    <property type="match status" value="1"/>
</dbReference>
<keyword evidence="9 15" id="KW-0482">Metalloprotease</keyword>
<evidence type="ECO:0000256" key="16">
    <source>
        <dbReference type="SAM" id="SignalP"/>
    </source>
</evidence>
<dbReference type="GO" id="GO:0006508">
    <property type="term" value="P:proteolysis"/>
    <property type="evidence" value="ECO:0007669"/>
    <property type="project" value="UniProtKB-KW"/>
</dbReference>
<evidence type="ECO:0000256" key="8">
    <source>
        <dbReference type="ARBA" id="ARBA00022833"/>
    </source>
</evidence>
<keyword evidence="3" id="KW-0963">Cytoplasm</keyword>
<evidence type="ECO:0000256" key="1">
    <source>
        <dbReference type="ARBA" id="ARBA00004496"/>
    </source>
</evidence>
<evidence type="ECO:0000256" key="12">
    <source>
        <dbReference type="ARBA" id="ARBA00066668"/>
    </source>
</evidence>
<dbReference type="Proteomes" id="UP000029392">
    <property type="component" value="Unassembled WGS sequence"/>
</dbReference>
<evidence type="ECO:0000256" key="4">
    <source>
        <dbReference type="ARBA" id="ARBA00022645"/>
    </source>
</evidence>
<dbReference type="eggNOG" id="COG0339">
    <property type="taxonomic scope" value="Bacteria"/>
</dbReference>
<keyword evidence="19" id="KW-1185">Reference proteome</keyword>
<dbReference type="PANTHER" id="PTHR43660">
    <property type="entry name" value="DIPEPTIDYL CARBOXYPEPTIDASE"/>
    <property type="match status" value="1"/>
</dbReference>
<keyword evidence="16" id="KW-0732">Signal</keyword>
<evidence type="ECO:0000256" key="15">
    <source>
        <dbReference type="RuleBase" id="RU003435"/>
    </source>
</evidence>
<proteinExistence type="inferred from homology"/>
<dbReference type="InterPro" id="IPR001567">
    <property type="entry name" value="Pept_M3A_M3B_dom"/>
</dbReference>
<dbReference type="PATRIC" id="fig|1384054.3.peg.675"/>
<evidence type="ECO:0000256" key="13">
    <source>
        <dbReference type="ARBA" id="ARBA00070755"/>
    </source>
</evidence>
<dbReference type="OrthoDB" id="9773538at2"/>
<feature type="signal peptide" evidence="16">
    <location>
        <begin position="1"/>
        <end position="25"/>
    </location>
</feature>
<dbReference type="InterPro" id="IPR024079">
    <property type="entry name" value="MetalloPept_cat_dom_sf"/>
</dbReference>
<comment type="cofactor">
    <cofactor evidence="15">
        <name>Zn(2+)</name>
        <dbReference type="ChEBI" id="CHEBI:29105"/>
    </cofactor>
    <text evidence="15">Binds 1 zinc ion.</text>
</comment>
<dbReference type="GO" id="GO:0046872">
    <property type="term" value="F:metal ion binding"/>
    <property type="evidence" value="ECO:0007669"/>
    <property type="project" value="UniProtKB-UniRule"/>
</dbReference>
<dbReference type="GO" id="GO:0004180">
    <property type="term" value="F:carboxypeptidase activity"/>
    <property type="evidence" value="ECO:0007669"/>
    <property type="project" value="UniProtKB-KW"/>
</dbReference>
<comment type="catalytic activity">
    <reaction evidence="10">
        <text>Hydrolysis of unblocked, C-terminal dipeptides from oligopeptides, with broad specificity. Does not hydrolyze bonds in which P1' is Pro, or both P1 and P1' are Gly.</text>
        <dbReference type="EC" id="3.4.15.5"/>
    </reaction>
</comment>
<dbReference type="InterPro" id="IPR045090">
    <property type="entry name" value="Pept_M3A_M3B"/>
</dbReference>
<dbReference type="FunFam" id="1.10.1370.40:FF:000001">
    <property type="entry name" value="Dipeptidyl carboxypeptidase II"/>
    <property type="match status" value="1"/>
</dbReference>
<protein>
    <recommendedName>
        <fullName evidence="13">Dipeptidyl carboxypeptidase</fullName>
        <ecNumber evidence="12">3.4.15.5</ecNumber>
    </recommendedName>
    <alternativeName>
        <fullName evidence="14">Peptidyl-dipeptidase Dcp</fullName>
    </alternativeName>
</protein>
<organism evidence="18 19">
    <name type="scientific">Arenimonas malthae CC-JY-1</name>
    <dbReference type="NCBI Taxonomy" id="1384054"/>
    <lineage>
        <taxon>Bacteria</taxon>
        <taxon>Pseudomonadati</taxon>
        <taxon>Pseudomonadota</taxon>
        <taxon>Gammaproteobacteria</taxon>
        <taxon>Lysobacterales</taxon>
        <taxon>Lysobacteraceae</taxon>
        <taxon>Arenimonas</taxon>
    </lineage>
</organism>
<dbReference type="PANTHER" id="PTHR43660:SF1">
    <property type="entry name" value="DIPEPTIDYL CARBOXYPEPTIDASE"/>
    <property type="match status" value="1"/>
</dbReference>
<comment type="function">
    <text evidence="11">Removes dipeptides from the C-termini of N-blocked tripeptides, tetrapeptides and larger peptides.</text>
</comment>
<dbReference type="Gene3D" id="3.40.390.10">
    <property type="entry name" value="Collagenase (Catalytic Domain)"/>
    <property type="match status" value="1"/>
</dbReference>
<evidence type="ECO:0000256" key="2">
    <source>
        <dbReference type="ARBA" id="ARBA00006040"/>
    </source>
</evidence>
<keyword evidence="8 15" id="KW-0862">Zinc</keyword>
<evidence type="ECO:0000259" key="17">
    <source>
        <dbReference type="Pfam" id="PF01432"/>
    </source>
</evidence>
<evidence type="ECO:0000256" key="3">
    <source>
        <dbReference type="ARBA" id="ARBA00022490"/>
    </source>
</evidence>
<accession>A0A091C4R7</accession>
<evidence type="ECO:0000256" key="5">
    <source>
        <dbReference type="ARBA" id="ARBA00022670"/>
    </source>
</evidence>